<dbReference type="KEGG" id="lwi:UE46_09830"/>
<protein>
    <recommendedName>
        <fullName evidence="1">Core domain-containing protein</fullName>
    </recommendedName>
</protein>
<dbReference type="Gene3D" id="2.60.300.12">
    <property type="entry name" value="HesB-like domain"/>
    <property type="match status" value="1"/>
</dbReference>
<sequence length="123" mass="13886">MNLTFTAMAISRLSALRGDHPGKLHLYYRTEGCGCENSGIFTLKLVTETTPEDIEFSSNLGPILIARWTAVFLEEELKIDYDATSNALILKSDGQFYNRNLLLMDADNNYIYTPTKKRAEISN</sequence>
<keyword evidence="3" id="KW-1185">Reference proteome</keyword>
<feature type="domain" description="Core" evidence="1">
    <location>
        <begin position="1"/>
        <end position="103"/>
    </location>
</feature>
<evidence type="ECO:0000313" key="3">
    <source>
        <dbReference type="Proteomes" id="UP000223060"/>
    </source>
</evidence>
<dbReference type="AlphaFoldDB" id="A0A1S7FVF2"/>
<proteinExistence type="predicted"/>
<dbReference type="InterPro" id="IPR035903">
    <property type="entry name" value="HesB-like_dom_sf"/>
</dbReference>
<dbReference type="SUPFAM" id="SSF89360">
    <property type="entry name" value="HesB-like domain"/>
    <property type="match status" value="1"/>
</dbReference>
<evidence type="ECO:0000259" key="1">
    <source>
        <dbReference type="Pfam" id="PF01521"/>
    </source>
</evidence>
<accession>A0A1S7FVF2</accession>
<dbReference type="Proteomes" id="UP000223060">
    <property type="component" value="Chromosome"/>
</dbReference>
<dbReference type="InterPro" id="IPR000361">
    <property type="entry name" value="ATAP_core_dom"/>
</dbReference>
<dbReference type="Pfam" id="PF01521">
    <property type="entry name" value="Fe-S_biosyn"/>
    <property type="match status" value="1"/>
</dbReference>
<reference evidence="3" key="1">
    <citation type="submission" date="2015-03" db="EMBL/GenBank/DDBJ databases">
        <authorList>
            <person name="Ferrari E."/>
            <person name="Walter M.C."/>
            <person name="Huptas C."/>
            <person name="Scherer S."/>
            <person name="Mueller-Herbst S."/>
        </authorList>
    </citation>
    <scope>NUCLEOTIDE SEQUENCE [LARGE SCALE GENOMIC DNA]</scope>
    <source>
        <strain evidence="3">LWP01</strain>
    </source>
</reference>
<evidence type="ECO:0000313" key="2">
    <source>
        <dbReference type="EMBL" id="AQY51325.1"/>
    </source>
</evidence>
<dbReference type="EMBL" id="CP011102">
    <property type="protein sequence ID" value="AQY51325.1"/>
    <property type="molecule type" value="Genomic_DNA"/>
</dbReference>
<gene>
    <name evidence="2" type="ORF">UE46_09830</name>
</gene>
<organism evidence="2 3">
    <name type="scientific">Listeria weihenstephanensis</name>
    <dbReference type="NCBI Taxonomy" id="1006155"/>
    <lineage>
        <taxon>Bacteria</taxon>
        <taxon>Bacillati</taxon>
        <taxon>Bacillota</taxon>
        <taxon>Bacilli</taxon>
        <taxon>Bacillales</taxon>
        <taxon>Listeriaceae</taxon>
        <taxon>Listeria</taxon>
    </lineage>
</organism>
<name>A0A1S7FVF2_9LIST</name>
<dbReference type="RefSeq" id="WP_051492989.1">
    <property type="nucleotide sequence ID" value="NZ_CP011102.1"/>
</dbReference>